<dbReference type="STRING" id="658445.H744_2c1750"/>
<dbReference type="GO" id="GO:0006508">
    <property type="term" value="P:proteolysis"/>
    <property type="evidence" value="ECO:0007669"/>
    <property type="project" value="UniProtKB-KW"/>
</dbReference>
<feature type="binding site" evidence="3">
    <location>
        <position position="225"/>
    </location>
    <ligand>
        <name>substrate</name>
    </ligand>
</feature>
<feature type="modified residue" description="N6-carboxylysine" evidence="5">
    <location>
        <position position="155"/>
    </location>
</feature>
<feature type="binding site" evidence="4">
    <location>
        <position position="63"/>
    </location>
    <ligand>
        <name>Zn(2+)</name>
        <dbReference type="ChEBI" id="CHEBI:29105"/>
        <label>1</label>
        <note>catalytic</note>
    </ligand>
</feature>
<dbReference type="GO" id="GO:0008237">
    <property type="term" value="F:metallopeptidase activity"/>
    <property type="evidence" value="ECO:0007669"/>
    <property type="project" value="UniProtKB-KW"/>
</dbReference>
<dbReference type="InterPro" id="IPR050378">
    <property type="entry name" value="Metallo-dep_Hydrolases_sf"/>
</dbReference>
<feature type="binding site" evidence="3">
    <location>
        <position position="99"/>
    </location>
    <ligand>
        <name>substrate</name>
    </ligand>
</feature>
<feature type="domain" description="Amidohydrolase-related" evidence="6">
    <location>
        <begin position="52"/>
        <end position="364"/>
    </location>
</feature>
<feature type="binding site" evidence="4">
    <location>
        <position position="61"/>
    </location>
    <ligand>
        <name>Zn(2+)</name>
        <dbReference type="ChEBI" id="CHEBI:29105"/>
        <label>1</label>
        <note>catalytic</note>
    </ligand>
</feature>
<feature type="active site" description="Proton acceptor" evidence="2">
    <location>
        <position position="277"/>
    </location>
</feature>
<comment type="subcellular location">
    <subcellularLocation>
        <location evidence="1">Cytoplasm</location>
    </subcellularLocation>
</comment>
<dbReference type="OrthoDB" id="9776455at2"/>
<evidence type="ECO:0000256" key="4">
    <source>
        <dbReference type="PIRSR" id="PIRSR001238-3"/>
    </source>
</evidence>
<dbReference type="Gene3D" id="3.20.20.140">
    <property type="entry name" value="Metal-dependent hydrolases"/>
    <property type="match status" value="1"/>
</dbReference>
<reference evidence="7 8" key="1">
    <citation type="submission" date="2013-05" db="EMBL/GenBank/DDBJ databases">
        <title>Complete genome sequence of the lipase-producing bacterium Photobacterium gaetbulicola Gung47.</title>
        <authorList>
            <person name="Kim Y.-O."/>
        </authorList>
    </citation>
    <scope>NUCLEOTIDE SEQUENCE [LARGE SCALE GENOMIC DNA]</scope>
    <source>
        <strain evidence="7 8">Gung47</strain>
    </source>
</reference>
<dbReference type="GO" id="GO:0008798">
    <property type="term" value="F:beta-aspartyl-peptidase activity"/>
    <property type="evidence" value="ECO:0007669"/>
    <property type="project" value="InterPro"/>
</dbReference>
<keyword evidence="8" id="KW-1185">Reference proteome</keyword>
<dbReference type="Pfam" id="PF01979">
    <property type="entry name" value="Amidohydro_1"/>
    <property type="match status" value="1"/>
</dbReference>
<evidence type="ECO:0000313" key="7">
    <source>
        <dbReference type="EMBL" id="AJR08416.1"/>
    </source>
</evidence>
<dbReference type="Gene3D" id="2.30.40.10">
    <property type="entry name" value="Urease, subunit C, domain 1"/>
    <property type="match status" value="1"/>
</dbReference>
<dbReference type="InterPro" id="IPR006680">
    <property type="entry name" value="Amidohydro-rel"/>
</dbReference>
<dbReference type="HOGENOM" id="CLU_058216_0_0_6"/>
<sequence length="378" mass="40112">MFTLLKNTNLYNPNKVGKTDILIGQGKILAIEPDLNVCGLPSLTTIDCCGKIATPGLIDQHVHLIGGGGESGFGSRVPQVSLKKLLQAGTTTVIGVLGTDGISRSPRDLYAKAAALTESGMTAYMYTGSYEVPTKTITGAIRDDIAFIPSVLGVKIALADHRCSFPTTQELARITSDIRVAGMLSGKRGVLHIHMGDLPNAFDKINELLDMGIPIKHFSPTHLERNSGLFDEAIGFALKGGKIDITSAPGNFADQEQMIKHALESGVAADRITTSSDGNGSLPEFNEQGELTGIVAASCDSNLEFLPKLINVGIEPEQAIAMMTANVADTLGINKGRVELGCDADICIFNDDFSIHSVIAKGKTMILDGDVLIKDNFE</sequence>
<evidence type="ECO:0000256" key="2">
    <source>
        <dbReference type="PIRSR" id="PIRSR001238-1"/>
    </source>
</evidence>
<dbReference type="SUPFAM" id="SSF51338">
    <property type="entry name" value="Composite domain of metallo-dependent hydrolases"/>
    <property type="match status" value="1"/>
</dbReference>
<gene>
    <name evidence="7" type="ORF">H744_2c1750</name>
</gene>
<protein>
    <recommendedName>
        <fullName evidence="1">Isoaspartyl dipeptidase</fullName>
        <ecNumber evidence="1">3.4.19.-</ecNumber>
    </recommendedName>
</protein>
<feature type="binding site" evidence="4">
    <location>
        <position position="194"/>
    </location>
    <ligand>
        <name>Zn(2+)</name>
        <dbReference type="ChEBI" id="CHEBI:29105"/>
        <label>2</label>
        <note>catalytic</note>
    </ligand>
</feature>
<feature type="binding site" evidence="4">
    <location>
        <position position="277"/>
    </location>
    <ligand>
        <name>Zn(2+)</name>
        <dbReference type="ChEBI" id="CHEBI:29105"/>
        <label>1</label>
        <note>catalytic</note>
    </ligand>
</feature>
<evidence type="ECO:0000256" key="3">
    <source>
        <dbReference type="PIRSR" id="PIRSR001238-2"/>
    </source>
</evidence>
<dbReference type="GO" id="GO:0005737">
    <property type="term" value="C:cytoplasm"/>
    <property type="evidence" value="ECO:0007669"/>
    <property type="project" value="UniProtKB-SubCell"/>
</dbReference>
<dbReference type="EC" id="3.4.19.-" evidence="1"/>
<comment type="similarity">
    <text evidence="1">Belongs to the peptidase M38 family.</text>
</comment>
<dbReference type="EMBL" id="CP005974">
    <property type="protein sequence ID" value="AJR08416.1"/>
    <property type="molecule type" value="Genomic_DNA"/>
</dbReference>
<dbReference type="KEGG" id="pgb:H744_2c1750"/>
<keyword evidence="1 4" id="KW-0479">Metal-binding</keyword>
<feature type="binding site" evidence="4">
    <location>
        <position position="222"/>
    </location>
    <ligand>
        <name>Zn(2+)</name>
        <dbReference type="ChEBI" id="CHEBI:29105"/>
        <label>2</label>
        <note>catalytic</note>
    </ligand>
</feature>
<dbReference type="Proteomes" id="UP000032303">
    <property type="component" value="Chromosome 2"/>
</dbReference>
<evidence type="ECO:0000259" key="6">
    <source>
        <dbReference type="Pfam" id="PF01979"/>
    </source>
</evidence>
<dbReference type="PANTHER" id="PTHR11647:SF1">
    <property type="entry name" value="COLLAPSIN RESPONSE MEDIATOR PROTEIN"/>
    <property type="match status" value="1"/>
</dbReference>
<comment type="function">
    <text evidence="1">Catalyzes the hydrolytic cleavage of a subset of L-isoaspartyl (L-beta-aspartyl) dipeptides. Used to degrade proteins damaged by L-isoaspartyl residues formation.</text>
</comment>
<feature type="binding site" evidence="3">
    <location>
        <position position="162"/>
    </location>
    <ligand>
        <name>substrate</name>
    </ligand>
</feature>
<dbReference type="GO" id="GO:0046872">
    <property type="term" value="F:metal ion binding"/>
    <property type="evidence" value="ECO:0007669"/>
    <property type="project" value="UniProtKB-KW"/>
</dbReference>
<keyword evidence="1 4" id="KW-0862">Zinc</keyword>
<evidence type="ECO:0000256" key="1">
    <source>
        <dbReference type="PIRNR" id="PIRNR001238"/>
    </source>
</evidence>
<comment type="cofactor">
    <cofactor evidence="1 4">
        <name>Zn(2+)</name>
        <dbReference type="ChEBI" id="CHEBI:29105"/>
    </cofactor>
    <text evidence="1 4">Binds 2 Zn(2+) ions per subunit.</text>
</comment>
<comment type="PTM">
    <text evidence="1">Carboxylation allows a single lysine to coordinate two zinc ions.</text>
</comment>
<keyword evidence="1" id="KW-0482">Metalloprotease</keyword>
<proteinExistence type="inferred from homology"/>
<accession>A0A0C5WA25</accession>
<dbReference type="SUPFAM" id="SSF51556">
    <property type="entry name" value="Metallo-dependent hydrolases"/>
    <property type="match status" value="1"/>
</dbReference>
<dbReference type="PATRIC" id="fig|658445.3.peg.3668"/>
<dbReference type="GO" id="GO:0016810">
    <property type="term" value="F:hydrolase activity, acting on carbon-nitrogen (but not peptide) bonds"/>
    <property type="evidence" value="ECO:0007669"/>
    <property type="project" value="InterPro"/>
</dbReference>
<dbReference type="InterPro" id="IPR010229">
    <property type="entry name" value="Pept_M38_dipep"/>
</dbReference>
<dbReference type="InterPro" id="IPR011059">
    <property type="entry name" value="Metal-dep_hydrolase_composite"/>
</dbReference>
<dbReference type="AlphaFoldDB" id="A0A0C5WA25"/>
<dbReference type="InterPro" id="IPR032466">
    <property type="entry name" value="Metal_Hydrolase"/>
</dbReference>
<evidence type="ECO:0000256" key="5">
    <source>
        <dbReference type="PIRSR" id="PIRSR001238-50"/>
    </source>
</evidence>
<dbReference type="NCBIfam" id="TIGR01975">
    <property type="entry name" value="isoAsp_dipep"/>
    <property type="match status" value="1"/>
</dbReference>
<feature type="binding site" description="via carbamate group" evidence="4">
    <location>
        <position position="155"/>
    </location>
    <ligand>
        <name>Zn(2+)</name>
        <dbReference type="ChEBI" id="CHEBI:29105"/>
        <label>2</label>
        <note>catalytic</note>
    </ligand>
</feature>
<feature type="binding site" evidence="3">
    <location>
        <begin position="68"/>
        <end position="70"/>
    </location>
    <ligand>
        <name>substrate</name>
    </ligand>
</feature>
<feature type="binding site" evidence="3">
    <location>
        <position position="130"/>
    </location>
    <ligand>
        <name>substrate</name>
    </ligand>
</feature>
<feature type="binding site" description="via carbamate group" evidence="4">
    <location>
        <position position="155"/>
    </location>
    <ligand>
        <name>Zn(2+)</name>
        <dbReference type="ChEBI" id="CHEBI:29105"/>
        <label>1</label>
        <note>catalytic</note>
    </ligand>
</feature>
<comment type="PTM">
    <text evidence="5">Carbamylation allows a single lysine to coordinate two zinc ions.</text>
</comment>
<keyword evidence="1" id="KW-0378">Hydrolase</keyword>
<dbReference type="PIRSF" id="PIRSF001238">
    <property type="entry name" value="IadA"/>
    <property type="match status" value="1"/>
</dbReference>
<evidence type="ECO:0000313" key="8">
    <source>
        <dbReference type="Proteomes" id="UP000032303"/>
    </source>
</evidence>
<organism evidence="7 8">
    <name type="scientific">Photobacterium gaetbulicola Gung47</name>
    <dbReference type="NCBI Taxonomy" id="658445"/>
    <lineage>
        <taxon>Bacteria</taxon>
        <taxon>Pseudomonadati</taxon>
        <taxon>Pseudomonadota</taxon>
        <taxon>Gammaproteobacteria</taxon>
        <taxon>Vibrionales</taxon>
        <taxon>Vibrionaceae</taxon>
        <taxon>Photobacterium</taxon>
    </lineage>
</organism>
<name>A0A0C5WA25_9GAMM</name>
<dbReference type="PANTHER" id="PTHR11647">
    <property type="entry name" value="HYDRANTOINASE/DIHYDROPYRIMIDINASE FAMILY MEMBER"/>
    <property type="match status" value="1"/>
</dbReference>
<feature type="binding site" evidence="3">
    <location>
        <position position="281"/>
    </location>
    <ligand>
        <name>substrate</name>
    </ligand>
</feature>
<keyword evidence="1" id="KW-0645">Protease</keyword>